<evidence type="ECO:0000256" key="5">
    <source>
        <dbReference type="ARBA" id="ARBA00022801"/>
    </source>
</evidence>
<name>A0A3T0D8I4_9FIRM</name>
<dbReference type="Gene3D" id="3.30.920.30">
    <property type="entry name" value="Hypothetical protein"/>
    <property type="match status" value="1"/>
</dbReference>
<evidence type="ECO:0000256" key="7">
    <source>
        <dbReference type="ARBA" id="ARBA00023016"/>
    </source>
</evidence>
<keyword evidence="5" id="KW-0378">Hydrolase</keyword>
<dbReference type="PANTHER" id="PTHR34873">
    <property type="entry name" value="SSR1766 PROTEIN"/>
    <property type="match status" value="1"/>
</dbReference>
<keyword evidence="3" id="KW-0540">Nuclease</keyword>
<dbReference type="GO" id="GO:0004519">
    <property type="term" value="F:endonuclease activity"/>
    <property type="evidence" value="ECO:0007669"/>
    <property type="project" value="UniProtKB-KW"/>
</dbReference>
<dbReference type="GO" id="GO:0003729">
    <property type="term" value="F:mRNA binding"/>
    <property type="evidence" value="ECO:0007669"/>
    <property type="project" value="InterPro"/>
</dbReference>
<reference evidence="8 9" key="1">
    <citation type="submission" date="2018-12" db="EMBL/GenBank/DDBJ databases">
        <title>Genome sequence from the cellulolytic species, Caldicellulosiruptor changbaiensis.</title>
        <authorList>
            <person name="Blumer-Schuette S.E."/>
            <person name="Mendoza C."/>
        </authorList>
    </citation>
    <scope>NUCLEOTIDE SEQUENCE [LARGE SCALE GENOMIC DNA]</scope>
    <source>
        <strain evidence="8 9">CBS-Z</strain>
    </source>
</reference>
<keyword evidence="4" id="KW-0255">Endonuclease</keyword>
<evidence type="ECO:0000313" key="8">
    <source>
        <dbReference type="EMBL" id="AZT91363.1"/>
    </source>
</evidence>
<dbReference type="RefSeq" id="WP_127352689.1">
    <property type="nucleotide sequence ID" value="NZ_CP034791.1"/>
</dbReference>
<gene>
    <name evidence="8" type="ORF">ELD05_12520</name>
</gene>
<sequence>MSSRYPILKPQEIIRALKKAGFREVAQKGSHLKLKKENPTRIVIIPMHEEVARGTLKSILEQAGISLEEFLELL</sequence>
<dbReference type="GO" id="GO:0016787">
    <property type="term" value="F:hydrolase activity"/>
    <property type="evidence" value="ECO:0007669"/>
    <property type="project" value="UniProtKB-KW"/>
</dbReference>
<keyword evidence="7" id="KW-0346">Stress response</keyword>
<evidence type="ECO:0000256" key="3">
    <source>
        <dbReference type="ARBA" id="ARBA00022722"/>
    </source>
</evidence>
<dbReference type="Pfam" id="PF07927">
    <property type="entry name" value="HicA_toxin"/>
    <property type="match status" value="1"/>
</dbReference>
<evidence type="ECO:0000256" key="6">
    <source>
        <dbReference type="ARBA" id="ARBA00022884"/>
    </source>
</evidence>
<evidence type="ECO:0000256" key="2">
    <source>
        <dbReference type="ARBA" id="ARBA00022649"/>
    </source>
</evidence>
<keyword evidence="2" id="KW-1277">Toxin-antitoxin system</keyword>
<proteinExistence type="inferred from homology"/>
<keyword evidence="6" id="KW-0694">RNA-binding</keyword>
<dbReference type="InterPro" id="IPR038570">
    <property type="entry name" value="HicA_sf"/>
</dbReference>
<accession>A0A3T0D8I4</accession>
<keyword evidence="9" id="KW-1185">Reference proteome</keyword>
<dbReference type="Proteomes" id="UP000282930">
    <property type="component" value="Chromosome"/>
</dbReference>
<evidence type="ECO:0000256" key="4">
    <source>
        <dbReference type="ARBA" id="ARBA00022759"/>
    </source>
</evidence>
<evidence type="ECO:0000313" key="9">
    <source>
        <dbReference type="Proteomes" id="UP000282930"/>
    </source>
</evidence>
<dbReference type="AlphaFoldDB" id="A0A3T0D8I4"/>
<dbReference type="EMBL" id="CP034791">
    <property type="protein sequence ID" value="AZT91363.1"/>
    <property type="molecule type" value="Genomic_DNA"/>
</dbReference>
<dbReference type="SUPFAM" id="SSF54786">
    <property type="entry name" value="YcfA/nrd intein domain"/>
    <property type="match status" value="1"/>
</dbReference>
<comment type="similarity">
    <text evidence="1">Belongs to the HicA mRNA interferase family.</text>
</comment>
<dbReference type="PANTHER" id="PTHR34873:SF3">
    <property type="entry name" value="ADDICTION MODULE TOXIN, HICA FAMILY"/>
    <property type="match status" value="1"/>
</dbReference>
<dbReference type="KEGG" id="ccha:ELD05_12520"/>
<evidence type="ECO:0000256" key="1">
    <source>
        <dbReference type="ARBA" id="ARBA00006620"/>
    </source>
</evidence>
<organism evidence="8 9">
    <name type="scientific">Caldicellulosiruptor changbaiensis</name>
    <dbReference type="NCBI Taxonomy" id="1222016"/>
    <lineage>
        <taxon>Bacteria</taxon>
        <taxon>Bacillati</taxon>
        <taxon>Bacillota</taxon>
        <taxon>Bacillota incertae sedis</taxon>
        <taxon>Caldicellulosiruptorales</taxon>
        <taxon>Caldicellulosiruptoraceae</taxon>
        <taxon>Caldicellulosiruptor</taxon>
    </lineage>
</organism>
<protein>
    <submittedName>
        <fullName evidence="8">Type II toxin-antitoxin system HicA family toxin</fullName>
    </submittedName>
</protein>
<dbReference type="InterPro" id="IPR012933">
    <property type="entry name" value="HicA_mRNA_interferase"/>
</dbReference>